<evidence type="ECO:0000313" key="2">
    <source>
        <dbReference type="Proteomes" id="UP000005019"/>
    </source>
</evidence>
<keyword evidence="2" id="KW-1185">Reference proteome</keyword>
<dbReference type="eggNOG" id="ENOG502ZDW4">
    <property type="taxonomic scope" value="Bacteria"/>
</dbReference>
<dbReference type="RefSeq" id="WP_008060694.1">
    <property type="nucleotide sequence ID" value="NZ_AFHG01000044.1"/>
</dbReference>
<dbReference type="EMBL" id="AFHG01000044">
    <property type="protein sequence ID" value="EGK71906.1"/>
    <property type="molecule type" value="Genomic_DNA"/>
</dbReference>
<evidence type="ECO:0008006" key="3">
    <source>
        <dbReference type="Google" id="ProtNLM"/>
    </source>
</evidence>
<protein>
    <recommendedName>
        <fullName evidence="3">HK97 gp10 family phage protein</fullName>
    </recommendedName>
</protein>
<reference evidence="1 2" key="1">
    <citation type="journal article" date="2011" name="J. Bacteriol.">
        <title>Genome sequence of Methyloversatilis universalis FAM5T, a methylotrophic representative of the order Rhodocyclales.</title>
        <authorList>
            <person name="Kittichotirat W."/>
            <person name="Good N.M."/>
            <person name="Hall R."/>
            <person name="Bringel F."/>
            <person name="Lajus A."/>
            <person name="Medigue C."/>
            <person name="Smalley N.E."/>
            <person name="Beck D."/>
            <person name="Bumgarner R."/>
            <person name="Vuilleumier S."/>
            <person name="Kalyuzhnaya M.G."/>
        </authorList>
    </citation>
    <scope>NUCLEOTIDE SEQUENCE [LARGE SCALE GENOMIC DNA]</scope>
    <source>
        <strain evidence="2">ATCC BAA-1314 / JCM 13912 / FAM5</strain>
    </source>
</reference>
<evidence type="ECO:0000313" key="1">
    <source>
        <dbReference type="EMBL" id="EGK71906.1"/>
    </source>
</evidence>
<accession>F5RC43</accession>
<organism evidence="1 2">
    <name type="scientific">Methyloversatilis universalis (strain ATCC BAA-1314 / DSM 25237 / JCM 13912 / CCUG 52030 / FAM5)</name>
    <dbReference type="NCBI Taxonomy" id="1000565"/>
    <lineage>
        <taxon>Bacteria</taxon>
        <taxon>Pseudomonadati</taxon>
        <taxon>Pseudomonadota</taxon>
        <taxon>Betaproteobacteria</taxon>
        <taxon>Nitrosomonadales</taxon>
        <taxon>Sterolibacteriaceae</taxon>
        <taxon>Methyloversatilis</taxon>
    </lineage>
</organism>
<name>F5RC43_METUF</name>
<sequence>MSDFMRSIDRFIAKANGNVDKAVRQTVVLCAQGVVLRTPVDTGRARGNWVLGVGTINSGTSAANDPSGAGAIGRIAAEVAASRGRVFYVTNSLPYIQRLEDGYSKQAPAGMVKATLAALPAAIDRYARSLA</sequence>
<dbReference type="AlphaFoldDB" id="F5RC43"/>
<gene>
    <name evidence="1" type="ORF">METUNv1_01684</name>
</gene>
<comment type="caution">
    <text evidence="1">The sequence shown here is derived from an EMBL/GenBank/DDBJ whole genome shotgun (WGS) entry which is preliminary data.</text>
</comment>
<dbReference type="Proteomes" id="UP000005019">
    <property type="component" value="Unassembled WGS sequence"/>
</dbReference>
<proteinExistence type="predicted"/>
<dbReference type="STRING" id="1000565.METUNv1_01684"/>